<dbReference type="EMBL" id="JAXOVC010000014">
    <property type="protein sequence ID" value="KAK4494065.1"/>
    <property type="molecule type" value="Genomic_DNA"/>
</dbReference>
<dbReference type="CDD" id="cd06558">
    <property type="entry name" value="crotonase-like"/>
    <property type="match status" value="1"/>
</dbReference>
<gene>
    <name evidence="4" type="ORF">PRZ48_014329</name>
    <name evidence="3" type="ORF">PRZ48_014363</name>
</gene>
<name>A0ABR0E0M3_ZASCE</name>
<dbReference type="EMBL" id="JAXOVC010000013">
    <property type="protein sequence ID" value="KAK4494973.1"/>
    <property type="molecule type" value="Genomic_DNA"/>
</dbReference>
<evidence type="ECO:0000313" key="4">
    <source>
        <dbReference type="EMBL" id="KAK4494973.1"/>
    </source>
</evidence>
<evidence type="ECO:0000256" key="2">
    <source>
        <dbReference type="SAM" id="Phobius"/>
    </source>
</evidence>
<keyword evidence="2" id="KW-0472">Membrane</keyword>
<dbReference type="PANTHER" id="PTHR11941:SF75">
    <property type="entry name" value="ENOYL-COA HYDRATASE_ISOMERASE FAMILY PROTEIN"/>
    <property type="match status" value="1"/>
</dbReference>
<dbReference type="InterPro" id="IPR001753">
    <property type="entry name" value="Enoyl-CoA_hydra/iso"/>
</dbReference>
<dbReference type="InterPro" id="IPR029045">
    <property type="entry name" value="ClpP/crotonase-like_dom_sf"/>
</dbReference>
<keyword evidence="2" id="KW-1133">Transmembrane helix</keyword>
<evidence type="ECO:0000313" key="3">
    <source>
        <dbReference type="EMBL" id="KAK4494065.1"/>
    </source>
</evidence>
<protein>
    <submittedName>
        <fullName evidence="4">Uncharacterized protein</fullName>
    </submittedName>
</protein>
<reference evidence="4" key="2">
    <citation type="submission" date="2023-10" db="EMBL/GenBank/DDBJ databases">
        <authorList>
            <person name="Van Westerhoven A."/>
        </authorList>
    </citation>
    <scope>NUCLEOTIDE SEQUENCE</scope>
    <source>
        <strain evidence="4">P124</strain>
    </source>
</reference>
<dbReference type="SUPFAM" id="SSF52096">
    <property type="entry name" value="ClpP/crotonase"/>
    <property type="match status" value="1"/>
</dbReference>
<dbReference type="PANTHER" id="PTHR11941">
    <property type="entry name" value="ENOYL-COA HYDRATASE-RELATED"/>
    <property type="match status" value="1"/>
</dbReference>
<dbReference type="Proteomes" id="UP001305779">
    <property type="component" value="Unassembled WGS sequence"/>
</dbReference>
<dbReference type="Gene3D" id="3.90.226.10">
    <property type="entry name" value="2-enoyl-CoA Hydratase, Chain A, domain 1"/>
    <property type="match status" value="1"/>
</dbReference>
<keyword evidence="2" id="KW-0812">Transmembrane</keyword>
<keyword evidence="5" id="KW-1185">Reference proteome</keyword>
<reference evidence="4 5" key="1">
    <citation type="journal article" date="2023" name="G3 (Bethesda)">
        <title>A chromosome-level genome assembly of Zasmidium syzygii isolated from banana leaves.</title>
        <authorList>
            <person name="van Westerhoven A.C."/>
            <person name="Mehrabi R."/>
            <person name="Talebi R."/>
            <person name="Steentjes M.B.F."/>
            <person name="Corcolon B."/>
            <person name="Chong P.A."/>
            <person name="Kema G.H.J."/>
            <person name="Seidl M.F."/>
        </authorList>
    </citation>
    <scope>NUCLEOTIDE SEQUENCE [LARGE SCALE GENOMIC DNA]</scope>
    <source>
        <strain evidence="4 5">P124</strain>
    </source>
</reference>
<feature type="transmembrane region" description="Helical" evidence="2">
    <location>
        <begin position="94"/>
        <end position="116"/>
    </location>
</feature>
<proteinExistence type="predicted"/>
<sequence length="240" mass="26881">MAYKHLSIERRGDIFLITLQKPPQNRLNVEACVELIRAYRSIESTLGEETSGAVILKGNDDRYFCTGLDLDERDTNKFASSDGFYPLLATILDFPFPTIALINGHVFGGACLLTLAHDYRVMSSKRGYWSMPPVDAGLHHPGMGSLLNAKLRPEVRRKVLLEAHKYRAEEALKDGIVDAAEPPERMLEVALQLAEKWKAKAKMGVYGVLRNELVGEALKAYQSVSYVHHKETAREAKVKL</sequence>
<comment type="caution">
    <text evidence="4">The sequence shown here is derived from an EMBL/GenBank/DDBJ whole genome shotgun (WGS) entry which is preliminary data.</text>
</comment>
<evidence type="ECO:0000256" key="1">
    <source>
        <dbReference type="ARBA" id="ARBA00023026"/>
    </source>
</evidence>
<evidence type="ECO:0000313" key="5">
    <source>
        <dbReference type="Proteomes" id="UP001305779"/>
    </source>
</evidence>
<accession>A0ABR0E0M3</accession>
<organism evidence="4 5">
    <name type="scientific">Zasmidium cellare</name>
    <name type="common">Wine cellar mold</name>
    <name type="synonym">Racodium cellare</name>
    <dbReference type="NCBI Taxonomy" id="395010"/>
    <lineage>
        <taxon>Eukaryota</taxon>
        <taxon>Fungi</taxon>
        <taxon>Dikarya</taxon>
        <taxon>Ascomycota</taxon>
        <taxon>Pezizomycotina</taxon>
        <taxon>Dothideomycetes</taxon>
        <taxon>Dothideomycetidae</taxon>
        <taxon>Mycosphaerellales</taxon>
        <taxon>Mycosphaerellaceae</taxon>
        <taxon>Zasmidium</taxon>
    </lineage>
</organism>
<dbReference type="Pfam" id="PF00378">
    <property type="entry name" value="ECH_1"/>
    <property type="match status" value="1"/>
</dbReference>
<keyword evidence="1" id="KW-0843">Virulence</keyword>